<dbReference type="AlphaFoldDB" id="A0A0R2FRD1"/>
<dbReference type="STRING" id="81857.IV38_GL001581"/>
<dbReference type="GO" id="GO:0008800">
    <property type="term" value="F:beta-lactamase activity"/>
    <property type="evidence" value="ECO:0007669"/>
    <property type="project" value="InterPro"/>
</dbReference>
<reference evidence="5 6" key="1">
    <citation type="journal article" date="2015" name="Genome Announc.">
        <title>Expanding the biotechnology potential of lactobacilli through comparative genomics of 213 strains and associated genera.</title>
        <authorList>
            <person name="Sun Z."/>
            <person name="Harris H.M."/>
            <person name="McCann A."/>
            <person name="Guo C."/>
            <person name="Argimon S."/>
            <person name="Zhang W."/>
            <person name="Yang X."/>
            <person name="Jeffery I.B."/>
            <person name="Cooney J.C."/>
            <person name="Kagawa T.F."/>
            <person name="Liu W."/>
            <person name="Song Y."/>
            <person name="Salvetti E."/>
            <person name="Wrobel A."/>
            <person name="Rasinkangas P."/>
            <person name="Parkhill J."/>
            <person name="Rea M.C."/>
            <person name="O'Sullivan O."/>
            <person name="Ritari J."/>
            <person name="Douillard F.P."/>
            <person name="Paul Ross R."/>
            <person name="Yang R."/>
            <person name="Briner A.E."/>
            <person name="Felis G.E."/>
            <person name="de Vos W.M."/>
            <person name="Barrangou R."/>
            <person name="Klaenhammer T.R."/>
            <person name="Caufield P.W."/>
            <person name="Cui Y."/>
            <person name="Zhang H."/>
            <person name="O'Toole P.W."/>
        </authorList>
    </citation>
    <scope>NUCLEOTIDE SEQUENCE [LARGE SCALE GENOMIC DNA]</scope>
    <source>
        <strain evidence="3 6">ATCC BAA-66</strain>
        <strain evidence="4 5">DSM 13344</strain>
    </source>
</reference>
<keyword evidence="5" id="KW-1185">Reference proteome</keyword>
<feature type="signal peptide" evidence="2">
    <location>
        <begin position="1"/>
        <end position="28"/>
    </location>
</feature>
<evidence type="ECO:0000313" key="4">
    <source>
        <dbReference type="EMBL" id="KRN30993.1"/>
    </source>
</evidence>
<gene>
    <name evidence="3" type="ORF">IV38_GL001581</name>
    <name evidence="4" type="ORF">IV40_GL001634</name>
</gene>
<dbReference type="GO" id="GO:0030655">
    <property type="term" value="P:beta-lactam antibiotic catabolic process"/>
    <property type="evidence" value="ECO:0007669"/>
    <property type="project" value="InterPro"/>
</dbReference>
<evidence type="ECO:0000256" key="1">
    <source>
        <dbReference type="SAM" id="MobiDB-lite"/>
    </source>
</evidence>
<keyword evidence="2" id="KW-0732">Signal</keyword>
<feature type="region of interest" description="Disordered" evidence="1">
    <location>
        <begin position="40"/>
        <end position="62"/>
    </location>
</feature>
<evidence type="ECO:0000313" key="3">
    <source>
        <dbReference type="EMBL" id="KRN28130.1"/>
    </source>
</evidence>
<evidence type="ECO:0008006" key="7">
    <source>
        <dbReference type="Google" id="ProtNLM"/>
    </source>
</evidence>
<feature type="compositionally biased region" description="Low complexity" evidence="1">
    <location>
        <begin position="40"/>
        <end position="58"/>
    </location>
</feature>
<dbReference type="SUPFAM" id="SSF56601">
    <property type="entry name" value="beta-lactamase/transpeptidase-like"/>
    <property type="match status" value="1"/>
</dbReference>
<name>A0A0R2FRD1_9LACO</name>
<dbReference type="PANTHER" id="PTHR35333">
    <property type="entry name" value="BETA-LACTAMASE"/>
    <property type="match status" value="1"/>
</dbReference>
<dbReference type="PATRIC" id="fig|81857.3.peg.1592"/>
<evidence type="ECO:0000313" key="5">
    <source>
        <dbReference type="Proteomes" id="UP000051645"/>
    </source>
</evidence>
<dbReference type="EMBL" id="JQAT01000004">
    <property type="protein sequence ID" value="KRN28130.1"/>
    <property type="molecule type" value="Genomic_DNA"/>
</dbReference>
<dbReference type="Proteomes" id="UP000051751">
    <property type="component" value="Unassembled WGS sequence"/>
</dbReference>
<dbReference type="RefSeq" id="WP_057770161.1">
    <property type="nucleotide sequence ID" value="NZ_JQAT01000004.1"/>
</dbReference>
<sequence>MRKRIVHVLTVAALVIGMIVLCFHFVNASDSSNEAAASSSATATSQSTQATSKTATTQKLSNTTNDATNQALQSAWKNVLANVSGLDVDIAVYSPKTNKTYTYTVKQSDSDTFDTASIVKASVLTAVLHKAKKNGTTLTTTEKSELQTMIENSDNDACTDLLNNDLGGYDGNDATYSALNMNNTKANLESWGLTTTTAADQVKLLNTIFYGANNYLTKSERSYAMQLMNTTESDQQWGISAGSTNYQLKNGWLSDDSGKWIVNSIGHVGAINADGYTIAVLTYGSSSQAAGEQVIENLAEATKNVLG</sequence>
<organism evidence="4 5">
    <name type="scientific">Lactobacillus selangorensis</name>
    <dbReference type="NCBI Taxonomy" id="81857"/>
    <lineage>
        <taxon>Bacteria</taxon>
        <taxon>Bacillati</taxon>
        <taxon>Bacillota</taxon>
        <taxon>Bacilli</taxon>
        <taxon>Lactobacillales</taxon>
        <taxon>Lactobacillaceae</taxon>
        <taxon>Lactobacillus</taxon>
    </lineage>
</organism>
<evidence type="ECO:0000256" key="2">
    <source>
        <dbReference type="SAM" id="SignalP"/>
    </source>
</evidence>
<feature type="chain" id="PRO_5010434634" description="Penicillin-binding protein" evidence="2">
    <location>
        <begin position="29"/>
        <end position="307"/>
    </location>
</feature>
<dbReference type="OrthoDB" id="3524371at2"/>
<dbReference type="Proteomes" id="UP000051645">
    <property type="component" value="Unassembled WGS sequence"/>
</dbReference>
<comment type="caution">
    <text evidence="4">The sequence shown here is derived from an EMBL/GenBank/DDBJ whole genome shotgun (WGS) entry which is preliminary data.</text>
</comment>
<accession>A0A0R2FRD1</accession>
<dbReference type="InterPro" id="IPR012338">
    <property type="entry name" value="Beta-lactam/transpept-like"/>
</dbReference>
<proteinExistence type="predicted"/>
<dbReference type="GO" id="GO:0046677">
    <property type="term" value="P:response to antibiotic"/>
    <property type="evidence" value="ECO:0007669"/>
    <property type="project" value="InterPro"/>
</dbReference>
<dbReference type="InterPro" id="IPR000871">
    <property type="entry name" value="Beta-lactam_class-A"/>
</dbReference>
<dbReference type="PANTHER" id="PTHR35333:SF3">
    <property type="entry name" value="BETA-LACTAMASE-TYPE TRANSPEPTIDASE FOLD CONTAINING PROTEIN"/>
    <property type="match status" value="1"/>
</dbReference>
<protein>
    <recommendedName>
        <fullName evidence="7">Penicillin-binding protein</fullName>
    </recommendedName>
</protein>
<dbReference type="Gene3D" id="3.40.710.10">
    <property type="entry name" value="DD-peptidase/beta-lactamase superfamily"/>
    <property type="match status" value="1"/>
</dbReference>
<evidence type="ECO:0000313" key="6">
    <source>
        <dbReference type="Proteomes" id="UP000051751"/>
    </source>
</evidence>
<dbReference type="EMBL" id="JQAZ01000005">
    <property type="protein sequence ID" value="KRN30993.1"/>
    <property type="molecule type" value="Genomic_DNA"/>
</dbReference>